<dbReference type="Proteomes" id="UP001443914">
    <property type="component" value="Unassembled WGS sequence"/>
</dbReference>
<proteinExistence type="predicted"/>
<dbReference type="InterPro" id="IPR005174">
    <property type="entry name" value="KIB1-4_b-propeller"/>
</dbReference>
<gene>
    <name evidence="2" type="ORF">RND81_05G218700</name>
</gene>
<organism evidence="2 3">
    <name type="scientific">Saponaria officinalis</name>
    <name type="common">Common soapwort</name>
    <name type="synonym">Lychnis saponaria</name>
    <dbReference type="NCBI Taxonomy" id="3572"/>
    <lineage>
        <taxon>Eukaryota</taxon>
        <taxon>Viridiplantae</taxon>
        <taxon>Streptophyta</taxon>
        <taxon>Embryophyta</taxon>
        <taxon>Tracheophyta</taxon>
        <taxon>Spermatophyta</taxon>
        <taxon>Magnoliopsida</taxon>
        <taxon>eudicotyledons</taxon>
        <taxon>Gunneridae</taxon>
        <taxon>Pentapetalae</taxon>
        <taxon>Caryophyllales</taxon>
        <taxon>Caryophyllaceae</taxon>
        <taxon>Caryophylleae</taxon>
        <taxon>Saponaria</taxon>
    </lineage>
</organism>
<dbReference type="InterPro" id="IPR050942">
    <property type="entry name" value="F-box_BR-signaling"/>
</dbReference>
<evidence type="ECO:0000259" key="1">
    <source>
        <dbReference type="Pfam" id="PF03478"/>
    </source>
</evidence>
<name>A0AAW1KYJ8_SAPOF</name>
<dbReference type="Pfam" id="PF03478">
    <property type="entry name" value="Beta-prop_KIB1-4"/>
    <property type="match status" value="1"/>
</dbReference>
<dbReference type="PANTHER" id="PTHR44259:SF114">
    <property type="entry name" value="OS06G0707300 PROTEIN"/>
    <property type="match status" value="1"/>
</dbReference>
<dbReference type="Gene3D" id="1.20.1280.50">
    <property type="match status" value="1"/>
</dbReference>
<evidence type="ECO:0000313" key="2">
    <source>
        <dbReference type="EMBL" id="KAK9726487.1"/>
    </source>
</evidence>
<reference evidence="2" key="1">
    <citation type="submission" date="2024-03" db="EMBL/GenBank/DDBJ databases">
        <title>WGS assembly of Saponaria officinalis var. Norfolk2.</title>
        <authorList>
            <person name="Jenkins J."/>
            <person name="Shu S."/>
            <person name="Grimwood J."/>
            <person name="Barry K."/>
            <person name="Goodstein D."/>
            <person name="Schmutz J."/>
            <person name="Leebens-Mack J."/>
            <person name="Osbourn A."/>
        </authorList>
    </citation>
    <scope>NUCLEOTIDE SEQUENCE [LARGE SCALE GENOMIC DNA]</scope>
    <source>
        <strain evidence="2">JIC</strain>
    </source>
</reference>
<sequence>MADWSNLPIDVTIVIAEKLEYYEDFMAFNCVCTSWRRATKFAHEPSASRKTPLLMIVDSTRCSKLKFYGLNKRVALELDFPIPSTTRGGHDPNDANNAGLRDLFCVEEDEASEWRYFSSRGWLICVTQISFNIVLMHPLSRIVIQPPAVPESIMKEYSGSWDEIMYLAMFNKFVLSDCPSQTSDYMIAMIFPTYRGLALWRSGDKEWTTLCNPEYRHSFLDIAFYNGEFYAVDQSGTVVGLGKSSPPTPRVVTKMQFGYTFPGSLYLVESAGELLLVSRKVRSNEEGTMYTTLYFNVWEVNVDTGVVKEVNHLRDRALFVGYNSAFSMTALPYQGCKPNCIYYTDNIEDNRYSCDMGVYDYIAGETIDDLDYGRPSCIDPSPIPSPLWIESPFNFEFVSNYTL</sequence>
<dbReference type="EMBL" id="JBDFQZ010000005">
    <property type="protein sequence ID" value="KAK9726487.1"/>
    <property type="molecule type" value="Genomic_DNA"/>
</dbReference>
<feature type="domain" description="KIB1-4 beta-propeller" evidence="1">
    <location>
        <begin position="118"/>
        <end position="360"/>
    </location>
</feature>
<dbReference type="PANTHER" id="PTHR44259">
    <property type="entry name" value="OS07G0183000 PROTEIN-RELATED"/>
    <property type="match status" value="1"/>
</dbReference>
<accession>A0AAW1KYJ8</accession>
<evidence type="ECO:0000313" key="3">
    <source>
        <dbReference type="Proteomes" id="UP001443914"/>
    </source>
</evidence>
<protein>
    <recommendedName>
        <fullName evidence="1">KIB1-4 beta-propeller domain-containing protein</fullName>
    </recommendedName>
</protein>
<dbReference type="AlphaFoldDB" id="A0AAW1KYJ8"/>
<comment type="caution">
    <text evidence="2">The sequence shown here is derived from an EMBL/GenBank/DDBJ whole genome shotgun (WGS) entry which is preliminary data.</text>
</comment>
<keyword evidence="3" id="KW-1185">Reference proteome</keyword>